<gene>
    <name evidence="2" type="ORF">SPIL2461_LOCUS19047</name>
</gene>
<name>A0A812WSU8_SYMPI</name>
<dbReference type="InterPro" id="IPR002110">
    <property type="entry name" value="Ankyrin_rpt"/>
</dbReference>
<keyword evidence="1" id="KW-0040">ANK repeat</keyword>
<dbReference type="EMBL" id="CAJNIZ010044250">
    <property type="protein sequence ID" value="CAE7682931.1"/>
    <property type="molecule type" value="Genomic_DNA"/>
</dbReference>
<dbReference type="PROSITE" id="PS50297">
    <property type="entry name" value="ANK_REP_REGION"/>
    <property type="match status" value="1"/>
</dbReference>
<comment type="caution">
    <text evidence="2">The sequence shown here is derived from an EMBL/GenBank/DDBJ whole genome shotgun (WGS) entry which is preliminary data.</text>
</comment>
<evidence type="ECO:0000313" key="3">
    <source>
        <dbReference type="Proteomes" id="UP000649617"/>
    </source>
</evidence>
<organism evidence="2 3">
    <name type="scientific">Symbiodinium pilosum</name>
    <name type="common">Dinoflagellate</name>
    <dbReference type="NCBI Taxonomy" id="2952"/>
    <lineage>
        <taxon>Eukaryota</taxon>
        <taxon>Sar</taxon>
        <taxon>Alveolata</taxon>
        <taxon>Dinophyceae</taxon>
        <taxon>Suessiales</taxon>
        <taxon>Symbiodiniaceae</taxon>
        <taxon>Symbiodinium</taxon>
    </lineage>
</organism>
<evidence type="ECO:0008006" key="4">
    <source>
        <dbReference type="Google" id="ProtNLM"/>
    </source>
</evidence>
<sequence>MFTVSVAVVLALSYVKRHEELLSTGDLVEFCDSLGHAMFVSHQWMSAKHPDPDFKQFRVLQDALRNLLSGRSKVRQSVATEAARGRVKTPTAADINAQPLYLWYDYFCCPQMDSIGAVHARRRAINCIASYVCRCKFFVVLCPVLKHCDHDCQLDHRSWASRGWCRSERLARELSLRNHGHIIVIHGAHHQRSMFSSNSHLEAPGMGEFTEESDRPRISRIILRMLWDKLLHLLQEGDLLGYRFLLNTQAACCLKGLNTSPIEALICGFTPKKDPCLNPQGFIVERYLHDNRFESMADRDRAGWTPLCYAAMTGDAKLVRLL</sequence>
<proteinExistence type="predicted"/>
<evidence type="ECO:0000313" key="2">
    <source>
        <dbReference type="EMBL" id="CAE7682931.1"/>
    </source>
</evidence>
<evidence type="ECO:0000256" key="1">
    <source>
        <dbReference type="PROSITE-ProRule" id="PRU00023"/>
    </source>
</evidence>
<dbReference type="AlphaFoldDB" id="A0A812WSU8"/>
<keyword evidence="3" id="KW-1185">Reference proteome</keyword>
<accession>A0A812WSU8</accession>
<protein>
    <recommendedName>
        <fullName evidence="4">Heterokaryon incompatibility domain-containing protein</fullName>
    </recommendedName>
</protein>
<dbReference type="Proteomes" id="UP000649617">
    <property type="component" value="Unassembled WGS sequence"/>
</dbReference>
<dbReference type="PROSITE" id="PS50088">
    <property type="entry name" value="ANK_REPEAT"/>
    <property type="match status" value="1"/>
</dbReference>
<reference evidence="2" key="1">
    <citation type="submission" date="2021-02" db="EMBL/GenBank/DDBJ databases">
        <authorList>
            <person name="Dougan E. K."/>
            <person name="Rhodes N."/>
            <person name="Thang M."/>
            <person name="Chan C."/>
        </authorList>
    </citation>
    <scope>NUCLEOTIDE SEQUENCE</scope>
</reference>
<feature type="repeat" description="ANK" evidence="1">
    <location>
        <begin position="302"/>
        <end position="322"/>
    </location>
</feature>